<evidence type="ECO:0000256" key="2">
    <source>
        <dbReference type="SAM" id="Phobius"/>
    </source>
</evidence>
<dbReference type="PANTHER" id="PTHR24637">
    <property type="entry name" value="COLLAGEN"/>
    <property type="match status" value="1"/>
</dbReference>
<dbReference type="Proteomes" id="UP000005239">
    <property type="component" value="Unassembled WGS sequence"/>
</dbReference>
<keyword evidence="4" id="KW-1185">Reference proteome</keyword>
<name>A0A2A6CHA1_PRIPA</name>
<feature type="compositionally biased region" description="Low complexity" evidence="1">
    <location>
        <begin position="196"/>
        <end position="216"/>
    </location>
</feature>
<feature type="transmembrane region" description="Helical" evidence="2">
    <location>
        <begin position="25"/>
        <end position="47"/>
    </location>
</feature>
<feature type="region of interest" description="Disordered" evidence="1">
    <location>
        <begin position="196"/>
        <end position="291"/>
    </location>
</feature>
<feature type="compositionally biased region" description="Basic and acidic residues" evidence="1">
    <location>
        <begin position="240"/>
        <end position="249"/>
    </location>
</feature>
<accession>A0A2A6CHA1</accession>
<dbReference type="OrthoDB" id="5983381at2759"/>
<gene>
    <name evidence="3" type="primary">WBGene00117552</name>
</gene>
<feature type="transmembrane region" description="Helical" evidence="2">
    <location>
        <begin position="477"/>
        <end position="499"/>
    </location>
</feature>
<organism evidence="3 4">
    <name type="scientific">Pristionchus pacificus</name>
    <name type="common">Parasitic nematode worm</name>
    <dbReference type="NCBI Taxonomy" id="54126"/>
    <lineage>
        <taxon>Eukaryota</taxon>
        <taxon>Metazoa</taxon>
        <taxon>Ecdysozoa</taxon>
        <taxon>Nematoda</taxon>
        <taxon>Chromadorea</taxon>
        <taxon>Rhabditida</taxon>
        <taxon>Rhabditina</taxon>
        <taxon>Diplogasteromorpha</taxon>
        <taxon>Diplogasteroidea</taxon>
        <taxon>Neodiplogasteridae</taxon>
        <taxon>Pristionchus</taxon>
    </lineage>
</organism>
<dbReference type="InterPro" id="IPR002486">
    <property type="entry name" value="Col_cuticle_N"/>
</dbReference>
<keyword evidence="2" id="KW-0812">Transmembrane</keyword>
<evidence type="ECO:0000313" key="4">
    <source>
        <dbReference type="Proteomes" id="UP000005239"/>
    </source>
</evidence>
<proteinExistence type="predicted"/>
<protein>
    <submittedName>
        <fullName evidence="3">Collagen</fullName>
    </submittedName>
</protein>
<evidence type="ECO:0000313" key="3">
    <source>
        <dbReference type="EnsemblMetazoa" id="PPA27998.1"/>
    </source>
</evidence>
<dbReference type="Pfam" id="PF01391">
    <property type="entry name" value="Collagen"/>
    <property type="match status" value="1"/>
</dbReference>
<reference evidence="3" key="2">
    <citation type="submission" date="2022-06" db="UniProtKB">
        <authorList>
            <consortium name="EnsemblMetazoa"/>
        </authorList>
    </citation>
    <scope>IDENTIFICATION</scope>
    <source>
        <strain evidence="3">PS312</strain>
    </source>
</reference>
<feature type="transmembrane region" description="Helical" evidence="2">
    <location>
        <begin position="519"/>
        <end position="537"/>
    </location>
</feature>
<keyword evidence="2" id="KW-0472">Membrane</keyword>
<feature type="transmembrane region" description="Helical" evidence="2">
    <location>
        <begin position="395"/>
        <end position="417"/>
    </location>
</feature>
<dbReference type="PANTHER" id="PTHR24637:SF262">
    <property type="entry name" value="CUTICLE COLLAGEN 34-RELATED"/>
    <property type="match status" value="1"/>
</dbReference>
<dbReference type="SMART" id="SM01088">
    <property type="entry name" value="Col_cuticle_N"/>
    <property type="match status" value="1"/>
</dbReference>
<keyword evidence="2" id="KW-1133">Transmembrane helix</keyword>
<sequence>EGISSVPSRNMDKEAAYEMAMRRMAIGAVVLSTASLVSLLIVTPLLLIQIQSLHSDVISETDFCKVRSRDMYSKLVSLEPQSVTRMKREDGGHWDFGKWIPDGGAGGGAGGYERPADPVISYYPAAVEADAVSACGCTCMQGPMGPPGEPGDDGADGVDGEVGVAGKSGRDGEIVASDGVVNEPCVICPPGPIGAPGAAGNKGPQGPRGAPGAPGIDGRRGEPGMIGPAGPMGVPGPEGARGKKGEDGRIVSVNGPPGPVGPRGPQGRKGEKGSKGRAGVAIPGPQGPVGEVRLETSTRVTYVFGTRYRDIKDDQSEEIYKSYPNPIFFCPVARVARVAAVVRVRPEALDWPESTGRAITALLPEPRLDINRMEDYCSHFARIDKANFNNSEQLLAIYDATSTGLIIVLLLVTSPLATCAYRRLLSAKQFRSNYSIRMVVLNGAAELLNCFFFTIANQLTTFPFAYSFYEFLMKHNVPWPLCSISAFLSVLSIHTRFYVAITRLAALIPFIFRRINTPLIFIICAASTILGTVPAILDIVAFNTFSYVIVEIGDSFVFIPYTNRTVMVLKDIDYCHLVVMSALTLIANLLLSLTLFRKRREIAAVTNSKRSNQERGLIITSIVSYLVYMIFFVNSYFAREFEWAWCAFSQFLFLGVSSLSPFWCLMLFSGTIRATVLRRNVTVETRTIAHTYTVHHK</sequence>
<feature type="transmembrane region" description="Helical" evidence="2">
    <location>
        <begin position="617"/>
        <end position="637"/>
    </location>
</feature>
<dbReference type="InterPro" id="IPR008160">
    <property type="entry name" value="Collagen"/>
</dbReference>
<reference evidence="4" key="1">
    <citation type="journal article" date="2008" name="Nat. Genet.">
        <title>The Pristionchus pacificus genome provides a unique perspective on nematode lifestyle and parasitism.</title>
        <authorList>
            <person name="Dieterich C."/>
            <person name="Clifton S.W."/>
            <person name="Schuster L.N."/>
            <person name="Chinwalla A."/>
            <person name="Delehaunty K."/>
            <person name="Dinkelacker I."/>
            <person name="Fulton L."/>
            <person name="Fulton R."/>
            <person name="Godfrey J."/>
            <person name="Minx P."/>
            <person name="Mitreva M."/>
            <person name="Roeseler W."/>
            <person name="Tian H."/>
            <person name="Witte H."/>
            <person name="Yang S.P."/>
            <person name="Wilson R.K."/>
            <person name="Sommer R.J."/>
        </authorList>
    </citation>
    <scope>NUCLEOTIDE SEQUENCE [LARGE SCALE GENOMIC DNA]</scope>
    <source>
        <strain evidence="4">PS312</strain>
    </source>
</reference>
<dbReference type="GO" id="GO:0042302">
    <property type="term" value="F:structural constituent of cuticle"/>
    <property type="evidence" value="ECO:0007669"/>
    <property type="project" value="InterPro"/>
</dbReference>
<dbReference type="Pfam" id="PF01484">
    <property type="entry name" value="Col_cuticle_N"/>
    <property type="match status" value="1"/>
</dbReference>
<dbReference type="EnsemblMetazoa" id="PPA27998.1">
    <property type="protein sequence ID" value="PPA27998.1"/>
    <property type="gene ID" value="WBGene00117552"/>
</dbReference>
<evidence type="ECO:0000256" key="1">
    <source>
        <dbReference type="SAM" id="MobiDB-lite"/>
    </source>
</evidence>
<feature type="transmembrane region" description="Helical" evidence="2">
    <location>
        <begin position="643"/>
        <end position="668"/>
    </location>
</feature>
<accession>A0A8R1YLE7</accession>
<feature type="transmembrane region" description="Helical" evidence="2">
    <location>
        <begin position="577"/>
        <end position="596"/>
    </location>
</feature>
<dbReference type="AlphaFoldDB" id="A0A2A6CHA1"/>
<feature type="transmembrane region" description="Helical" evidence="2">
    <location>
        <begin position="438"/>
        <end position="457"/>
    </location>
</feature>